<evidence type="ECO:0000256" key="1">
    <source>
        <dbReference type="SAM" id="MobiDB-lite"/>
    </source>
</evidence>
<evidence type="ECO:0000313" key="2">
    <source>
        <dbReference type="EMBL" id="CAH1394262.1"/>
    </source>
</evidence>
<keyword evidence="3" id="KW-1185">Reference proteome</keyword>
<accession>A0A9P0H4Q1</accession>
<name>A0A9P0H4Q1_NEZVI</name>
<dbReference type="PANTHER" id="PTHR11439:SF463">
    <property type="entry name" value="REVERSE TRANSCRIPTASE TY1_COPIA-TYPE DOMAIN-CONTAINING PROTEIN"/>
    <property type="match status" value="1"/>
</dbReference>
<dbReference type="PANTHER" id="PTHR11439">
    <property type="entry name" value="GAG-POL-RELATED RETROTRANSPOSON"/>
    <property type="match status" value="1"/>
</dbReference>
<dbReference type="OrthoDB" id="6623772at2759"/>
<organism evidence="2 3">
    <name type="scientific">Nezara viridula</name>
    <name type="common">Southern green stink bug</name>
    <name type="synonym">Cimex viridulus</name>
    <dbReference type="NCBI Taxonomy" id="85310"/>
    <lineage>
        <taxon>Eukaryota</taxon>
        <taxon>Metazoa</taxon>
        <taxon>Ecdysozoa</taxon>
        <taxon>Arthropoda</taxon>
        <taxon>Hexapoda</taxon>
        <taxon>Insecta</taxon>
        <taxon>Pterygota</taxon>
        <taxon>Neoptera</taxon>
        <taxon>Paraneoptera</taxon>
        <taxon>Hemiptera</taxon>
        <taxon>Heteroptera</taxon>
        <taxon>Panheteroptera</taxon>
        <taxon>Pentatomomorpha</taxon>
        <taxon>Pentatomoidea</taxon>
        <taxon>Pentatomidae</taxon>
        <taxon>Pentatominae</taxon>
        <taxon>Nezara</taxon>
    </lineage>
</organism>
<dbReference type="AlphaFoldDB" id="A0A9P0H4Q1"/>
<protein>
    <submittedName>
        <fullName evidence="2">Uncharacterized protein</fullName>
    </submittedName>
</protein>
<gene>
    <name evidence="2" type="ORF">NEZAVI_LOCUS4793</name>
</gene>
<dbReference type="EMBL" id="OV725078">
    <property type="protein sequence ID" value="CAH1394262.1"/>
    <property type="molecule type" value="Genomic_DNA"/>
</dbReference>
<feature type="region of interest" description="Disordered" evidence="1">
    <location>
        <begin position="1"/>
        <end position="23"/>
    </location>
</feature>
<feature type="compositionally biased region" description="Polar residues" evidence="1">
    <location>
        <begin position="1"/>
        <end position="18"/>
    </location>
</feature>
<sequence>MSYLQVGSSIPKRNQGLSSGVKKRNRPLCSFADVSSIAVDRKSYKGYCFKYAVMTISWESRKQRTVALSTQEAECKAFTDVAKEFTHLEQLLTDMVAPHEAIIIFNDNTSKPH</sequence>
<dbReference type="CDD" id="cd09272">
    <property type="entry name" value="RNase_HI_RT_Ty1"/>
    <property type="match status" value="1"/>
</dbReference>
<reference evidence="2" key="1">
    <citation type="submission" date="2022-01" db="EMBL/GenBank/DDBJ databases">
        <authorList>
            <person name="King R."/>
        </authorList>
    </citation>
    <scope>NUCLEOTIDE SEQUENCE</scope>
</reference>
<proteinExistence type="predicted"/>
<dbReference type="Proteomes" id="UP001152798">
    <property type="component" value="Chromosome 2"/>
</dbReference>
<evidence type="ECO:0000313" key="3">
    <source>
        <dbReference type="Proteomes" id="UP001152798"/>
    </source>
</evidence>